<dbReference type="Proteomes" id="UP001526166">
    <property type="component" value="Unassembled WGS sequence"/>
</dbReference>
<evidence type="ECO:0000259" key="2">
    <source>
        <dbReference type="Pfam" id="PF01266"/>
    </source>
</evidence>
<sequence>MAPRAELRSYEASPKLPDILMRNDPRSHGLWEVSAPAAPPTPVFTGAEEAEVAVIGAGYTGLSAALHLAEAGVSVRVLEAVAPGFGGAGRNVGLVNAGMWVMPEVLLTGLGPEYGPRLLRFLGDAPGVVFDLIARHGIACEATRNGTLHLAVGAAGHAEIAERHRQWSALGAPVELLSAEAAQARLGGGRYAGALLDRRAGTIQPLAYARGLARAAQAAGAHIHADSPAQSVSRLGQDWLVQTPQGRLRAKWLIPASDAYTARVFPEIGSEQVILPYFNMATAPLPDDLRAAILPGGEGCWDTREVLSSFRMDAAGRLVFGSVGQLGVLERGAHRDWARRALGRVFPQLKGVGFESEWWGRIGMTADNLPRLHQLGPNALTICGYNGRGIAPGTVSGRAIARHIIGDLPLEGMPLPLSAPQPAPLSALRTVGYRAGAVLAHLAQDRI</sequence>
<proteinExistence type="predicted"/>
<dbReference type="RefSeq" id="WP_263846838.1">
    <property type="nucleotide sequence ID" value="NZ_JAOWKW010000001.1"/>
</dbReference>
<evidence type="ECO:0000256" key="1">
    <source>
        <dbReference type="ARBA" id="ARBA00023002"/>
    </source>
</evidence>
<dbReference type="EMBL" id="JAOWKW010000001">
    <property type="protein sequence ID" value="MCV2877539.1"/>
    <property type="molecule type" value="Genomic_DNA"/>
</dbReference>
<feature type="domain" description="FAD dependent oxidoreductase" evidence="2">
    <location>
        <begin position="52"/>
        <end position="402"/>
    </location>
</feature>
<accession>A0ABT2ZVJ0</accession>
<keyword evidence="4" id="KW-1185">Reference proteome</keyword>
<dbReference type="Pfam" id="PF01266">
    <property type="entry name" value="DAO"/>
    <property type="match status" value="1"/>
</dbReference>
<gene>
    <name evidence="3" type="ORF">OE699_01620</name>
</gene>
<dbReference type="PANTHER" id="PTHR13847:SF281">
    <property type="entry name" value="FAD DEPENDENT OXIDOREDUCTASE DOMAIN-CONTAINING PROTEIN"/>
    <property type="match status" value="1"/>
</dbReference>
<organism evidence="3 4">
    <name type="scientific">Sedimentimonas flavescens</name>
    <dbReference type="NCBI Taxonomy" id="2851012"/>
    <lineage>
        <taxon>Bacteria</taxon>
        <taxon>Pseudomonadati</taxon>
        <taxon>Pseudomonadota</taxon>
        <taxon>Alphaproteobacteria</taxon>
        <taxon>Rhodobacterales</taxon>
        <taxon>Rhodobacter group</taxon>
        <taxon>Sedimentimonas</taxon>
    </lineage>
</organism>
<protein>
    <submittedName>
        <fullName evidence="3">FAD-binding oxidoreductase</fullName>
    </submittedName>
</protein>
<dbReference type="Gene3D" id="3.50.50.60">
    <property type="entry name" value="FAD/NAD(P)-binding domain"/>
    <property type="match status" value="1"/>
</dbReference>
<dbReference type="Gene3D" id="3.30.9.10">
    <property type="entry name" value="D-Amino Acid Oxidase, subunit A, domain 2"/>
    <property type="match status" value="1"/>
</dbReference>
<reference evidence="3 4" key="1">
    <citation type="submission" date="2022-10" db="EMBL/GenBank/DDBJ databases">
        <title>Sinirhodobacter sp. nov., isolated from ocean surface sediments.</title>
        <authorList>
            <person name="He W."/>
            <person name="Wang L."/>
            <person name="Zhang D.-F."/>
        </authorList>
    </citation>
    <scope>NUCLEOTIDE SEQUENCE [LARGE SCALE GENOMIC DNA]</scope>
    <source>
        <strain evidence="3 4">WL0115</strain>
    </source>
</reference>
<keyword evidence="1" id="KW-0560">Oxidoreductase</keyword>
<evidence type="ECO:0000313" key="4">
    <source>
        <dbReference type="Proteomes" id="UP001526166"/>
    </source>
</evidence>
<name>A0ABT2ZVJ0_9RHOB</name>
<dbReference type="SUPFAM" id="SSF51905">
    <property type="entry name" value="FAD/NAD(P)-binding domain"/>
    <property type="match status" value="1"/>
</dbReference>
<dbReference type="InterPro" id="IPR036188">
    <property type="entry name" value="FAD/NAD-bd_sf"/>
</dbReference>
<dbReference type="PANTHER" id="PTHR13847">
    <property type="entry name" value="SARCOSINE DEHYDROGENASE-RELATED"/>
    <property type="match status" value="1"/>
</dbReference>
<comment type="caution">
    <text evidence="3">The sequence shown here is derived from an EMBL/GenBank/DDBJ whole genome shotgun (WGS) entry which is preliminary data.</text>
</comment>
<dbReference type="InterPro" id="IPR006076">
    <property type="entry name" value="FAD-dep_OxRdtase"/>
</dbReference>
<evidence type="ECO:0000313" key="3">
    <source>
        <dbReference type="EMBL" id="MCV2877539.1"/>
    </source>
</evidence>